<keyword evidence="3" id="KW-1185">Reference proteome</keyword>
<protein>
    <submittedName>
        <fullName evidence="2">Uncharacterized protein</fullName>
    </submittedName>
</protein>
<evidence type="ECO:0000313" key="2">
    <source>
        <dbReference type="EMBL" id="SEO90782.1"/>
    </source>
</evidence>
<dbReference type="STRING" id="406100.SAMN04488052_104223"/>
<reference evidence="2 3" key="1">
    <citation type="submission" date="2016-10" db="EMBL/GenBank/DDBJ databases">
        <authorList>
            <person name="de Groot N.N."/>
        </authorList>
    </citation>
    <scope>NUCLEOTIDE SEQUENCE [LARGE SCALE GENOMIC DNA]</scope>
    <source>
        <strain evidence="2 3">CGMCC 1.6291</strain>
    </source>
</reference>
<name>A0A1H8TIM2_9GAMM</name>
<sequence length="91" mass="10375">MITSRRQRLAHWGETRQKGRRRFLLINGALGWGVSTAVVWTLVMWLIAPEFEPLPNLLLALAMFPVGGVVWAWIIWESTEKEFIRRTGGGA</sequence>
<feature type="transmembrane region" description="Helical" evidence="1">
    <location>
        <begin position="24"/>
        <end position="48"/>
    </location>
</feature>
<keyword evidence="1" id="KW-0472">Membrane</keyword>
<keyword evidence="1" id="KW-1133">Transmembrane helix</keyword>
<proteinExistence type="predicted"/>
<organism evidence="2 3">
    <name type="scientific">Aquisalimonas asiatica</name>
    <dbReference type="NCBI Taxonomy" id="406100"/>
    <lineage>
        <taxon>Bacteria</taxon>
        <taxon>Pseudomonadati</taxon>
        <taxon>Pseudomonadota</taxon>
        <taxon>Gammaproteobacteria</taxon>
        <taxon>Chromatiales</taxon>
        <taxon>Ectothiorhodospiraceae</taxon>
        <taxon>Aquisalimonas</taxon>
    </lineage>
</organism>
<evidence type="ECO:0000313" key="3">
    <source>
        <dbReference type="Proteomes" id="UP000199657"/>
    </source>
</evidence>
<dbReference type="OrthoDB" id="5986784at2"/>
<keyword evidence="1" id="KW-0812">Transmembrane</keyword>
<feature type="transmembrane region" description="Helical" evidence="1">
    <location>
        <begin position="54"/>
        <end position="76"/>
    </location>
</feature>
<dbReference type="RefSeq" id="WP_091643557.1">
    <property type="nucleotide sequence ID" value="NZ_FOEG01000004.1"/>
</dbReference>
<dbReference type="Proteomes" id="UP000199657">
    <property type="component" value="Unassembled WGS sequence"/>
</dbReference>
<dbReference type="AlphaFoldDB" id="A0A1H8TIM2"/>
<accession>A0A1H8TIM2</accession>
<dbReference type="EMBL" id="FOEG01000004">
    <property type="protein sequence ID" value="SEO90782.1"/>
    <property type="molecule type" value="Genomic_DNA"/>
</dbReference>
<gene>
    <name evidence="2" type="ORF">SAMN04488052_104223</name>
</gene>
<evidence type="ECO:0000256" key="1">
    <source>
        <dbReference type="SAM" id="Phobius"/>
    </source>
</evidence>